<accession>A0A5D4TIM7</accession>
<dbReference type="Gene3D" id="3.40.250.10">
    <property type="entry name" value="Rhodanese-like domain"/>
    <property type="match status" value="2"/>
</dbReference>
<feature type="domain" description="Rhodanese" evidence="3">
    <location>
        <begin position="166"/>
        <end position="275"/>
    </location>
</feature>
<evidence type="ECO:0000256" key="1">
    <source>
        <dbReference type="ARBA" id="ARBA00022679"/>
    </source>
</evidence>
<organism evidence="4 5">
    <name type="scientific">Sutcliffiella horikoshii</name>
    <dbReference type="NCBI Taxonomy" id="79883"/>
    <lineage>
        <taxon>Bacteria</taxon>
        <taxon>Bacillati</taxon>
        <taxon>Bacillota</taxon>
        <taxon>Bacilli</taxon>
        <taxon>Bacillales</taxon>
        <taxon>Bacillaceae</taxon>
        <taxon>Sutcliffiella</taxon>
    </lineage>
</organism>
<dbReference type="CDD" id="cd01448">
    <property type="entry name" value="TST_Repeat_1"/>
    <property type="match status" value="1"/>
</dbReference>
<dbReference type="PANTHER" id="PTHR11364:SF27">
    <property type="entry name" value="SULFURTRANSFERASE"/>
    <property type="match status" value="1"/>
</dbReference>
<dbReference type="EMBL" id="VTET01000001">
    <property type="protein sequence ID" value="TYS74668.1"/>
    <property type="molecule type" value="Genomic_DNA"/>
</dbReference>
<dbReference type="AlphaFoldDB" id="A0A5D4TIM7"/>
<keyword evidence="2" id="KW-0677">Repeat</keyword>
<proteinExistence type="predicted"/>
<reference evidence="4 5" key="1">
    <citation type="submission" date="2019-08" db="EMBL/GenBank/DDBJ databases">
        <title>Bacillus genomes from the desert of Cuatro Cienegas, Coahuila.</title>
        <authorList>
            <person name="Olmedo-Alvarez G."/>
        </authorList>
    </citation>
    <scope>NUCLEOTIDE SEQUENCE [LARGE SCALE GENOMIC DNA]</scope>
    <source>
        <strain evidence="4 5">CH98b_3T</strain>
    </source>
</reference>
<evidence type="ECO:0000256" key="2">
    <source>
        <dbReference type="ARBA" id="ARBA00022737"/>
    </source>
</evidence>
<protein>
    <submittedName>
        <fullName evidence="4">Sulfurtransferase</fullName>
    </submittedName>
</protein>
<dbReference type="OrthoDB" id="9770030at2"/>
<keyword evidence="1 4" id="KW-0808">Transferase</keyword>
<dbReference type="SMART" id="SM00450">
    <property type="entry name" value="RHOD"/>
    <property type="match status" value="2"/>
</dbReference>
<sequence>MKHIVSVNWVMEHLNHLTVIDCRFHLPAPDKGRAEYNDHHIPGAHYMDLNKDLSSAIGKHGGRHPLPDFQELHSKLENIGVHDGGKVLIYDDQNGAMASRLWFLLKGLGHEDVWIMNGGYSQWMKQGYPVTAEVPRQEKRGTFTFKVVEDFITEMDDVKSQLSAFESGAAYLLDAREPNRYKGVEEPIDKVAGHIPGALNFFWMENIENGIWKNAEELKERFSNLDPSKEIIVYCGSGVTACPTFLALTEAGYEKVKLYAGSWSDWISYTDNPISKIKN</sequence>
<feature type="domain" description="Rhodanese" evidence="3">
    <location>
        <begin position="13"/>
        <end position="132"/>
    </location>
</feature>
<dbReference type="GO" id="GO:0004792">
    <property type="term" value="F:thiosulfate-cyanide sulfurtransferase activity"/>
    <property type="evidence" value="ECO:0007669"/>
    <property type="project" value="TreeGrafter"/>
</dbReference>
<comment type="caution">
    <text evidence="4">The sequence shown here is derived from an EMBL/GenBank/DDBJ whole genome shotgun (WGS) entry which is preliminary data.</text>
</comment>
<dbReference type="Pfam" id="PF00581">
    <property type="entry name" value="Rhodanese"/>
    <property type="match status" value="2"/>
</dbReference>
<dbReference type="SUPFAM" id="SSF52821">
    <property type="entry name" value="Rhodanese/Cell cycle control phosphatase"/>
    <property type="match status" value="2"/>
</dbReference>
<dbReference type="CDD" id="cd01449">
    <property type="entry name" value="TST_Repeat_2"/>
    <property type="match status" value="1"/>
</dbReference>
<dbReference type="Proteomes" id="UP000324517">
    <property type="component" value="Unassembled WGS sequence"/>
</dbReference>
<gene>
    <name evidence="4" type="ORF">FZC75_02950</name>
</gene>
<dbReference type="PANTHER" id="PTHR11364">
    <property type="entry name" value="THIOSULFATE SULFERTANSFERASE"/>
    <property type="match status" value="1"/>
</dbReference>
<dbReference type="InterPro" id="IPR036873">
    <property type="entry name" value="Rhodanese-like_dom_sf"/>
</dbReference>
<dbReference type="InterPro" id="IPR001763">
    <property type="entry name" value="Rhodanese-like_dom"/>
</dbReference>
<dbReference type="RefSeq" id="WP_148978358.1">
    <property type="nucleotide sequence ID" value="NZ_JBNIKO010000008.1"/>
</dbReference>
<evidence type="ECO:0000313" key="5">
    <source>
        <dbReference type="Proteomes" id="UP000324517"/>
    </source>
</evidence>
<name>A0A5D4TIM7_9BACI</name>
<evidence type="ECO:0000259" key="3">
    <source>
        <dbReference type="PROSITE" id="PS50206"/>
    </source>
</evidence>
<dbReference type="InterPro" id="IPR045078">
    <property type="entry name" value="TST/MPST-like"/>
</dbReference>
<dbReference type="PROSITE" id="PS50206">
    <property type="entry name" value="RHODANESE_3"/>
    <property type="match status" value="2"/>
</dbReference>
<evidence type="ECO:0000313" key="4">
    <source>
        <dbReference type="EMBL" id="TYS74668.1"/>
    </source>
</evidence>